<accession>A0A0F9XJ16</accession>
<evidence type="ECO:0000259" key="9">
    <source>
        <dbReference type="PROSITE" id="PS50113"/>
    </source>
</evidence>
<dbReference type="SUPFAM" id="SSF55785">
    <property type="entry name" value="PYP-like sensor domain (PAS domain)"/>
    <property type="match status" value="2"/>
</dbReference>
<comment type="catalytic activity">
    <reaction evidence="1">
        <text>ATP + protein L-histidine = ADP + protein N-phospho-L-histidine.</text>
        <dbReference type="EC" id="2.7.13.3"/>
    </reaction>
</comment>
<dbReference type="Gene3D" id="3.30.450.20">
    <property type="entry name" value="PAS domain"/>
    <property type="match status" value="2"/>
</dbReference>
<dbReference type="InterPro" id="IPR003594">
    <property type="entry name" value="HATPase_dom"/>
</dbReference>
<dbReference type="SUPFAM" id="SSF55874">
    <property type="entry name" value="ATPase domain of HSP90 chaperone/DNA topoisomerase II/histidine kinase"/>
    <property type="match status" value="1"/>
</dbReference>
<dbReference type="Gene3D" id="1.10.287.130">
    <property type="match status" value="1"/>
</dbReference>
<dbReference type="InterPro" id="IPR035965">
    <property type="entry name" value="PAS-like_dom_sf"/>
</dbReference>
<dbReference type="SUPFAM" id="SSF47384">
    <property type="entry name" value="Homodimeric domain of signal transducing histidine kinase"/>
    <property type="match status" value="1"/>
</dbReference>
<dbReference type="GO" id="GO:0009927">
    <property type="term" value="F:histidine phosphotransfer kinase activity"/>
    <property type="evidence" value="ECO:0007669"/>
    <property type="project" value="TreeGrafter"/>
</dbReference>
<dbReference type="InterPro" id="IPR000700">
    <property type="entry name" value="PAS-assoc_C"/>
</dbReference>
<keyword evidence="7" id="KW-0812">Transmembrane</keyword>
<dbReference type="EC" id="2.7.13.3" evidence="2"/>
<dbReference type="SMART" id="SM00388">
    <property type="entry name" value="HisKA"/>
    <property type="match status" value="1"/>
</dbReference>
<keyword evidence="7" id="KW-0472">Membrane</keyword>
<proteinExistence type="predicted"/>
<dbReference type="Pfam" id="PF02518">
    <property type="entry name" value="HATPase_c"/>
    <property type="match status" value="1"/>
</dbReference>
<evidence type="ECO:0000256" key="4">
    <source>
        <dbReference type="ARBA" id="ARBA00022679"/>
    </source>
</evidence>
<dbReference type="FunFam" id="3.30.565.10:FF:000006">
    <property type="entry name" value="Sensor histidine kinase WalK"/>
    <property type="match status" value="1"/>
</dbReference>
<dbReference type="Pfam" id="PF12860">
    <property type="entry name" value="PAS_7"/>
    <property type="match status" value="1"/>
</dbReference>
<keyword evidence="6" id="KW-0175">Coiled coil</keyword>
<dbReference type="InterPro" id="IPR005467">
    <property type="entry name" value="His_kinase_dom"/>
</dbReference>
<dbReference type="PROSITE" id="PS50109">
    <property type="entry name" value="HIS_KIN"/>
    <property type="match status" value="1"/>
</dbReference>
<evidence type="ECO:0000313" key="10">
    <source>
        <dbReference type="EMBL" id="KKN92023.1"/>
    </source>
</evidence>
<dbReference type="PANTHER" id="PTHR43047">
    <property type="entry name" value="TWO-COMPONENT HISTIDINE PROTEIN KINASE"/>
    <property type="match status" value="1"/>
</dbReference>
<feature type="domain" description="Histidine kinase" evidence="8">
    <location>
        <begin position="549"/>
        <end position="768"/>
    </location>
</feature>
<feature type="transmembrane region" description="Helical" evidence="7">
    <location>
        <begin position="216"/>
        <end position="236"/>
    </location>
</feature>
<dbReference type="PRINTS" id="PR00344">
    <property type="entry name" value="BCTRLSENSOR"/>
</dbReference>
<dbReference type="GO" id="GO:0005886">
    <property type="term" value="C:plasma membrane"/>
    <property type="evidence" value="ECO:0007669"/>
    <property type="project" value="TreeGrafter"/>
</dbReference>
<dbReference type="CDD" id="cd00082">
    <property type="entry name" value="HisKA"/>
    <property type="match status" value="1"/>
</dbReference>
<keyword evidence="4" id="KW-0808">Transferase</keyword>
<dbReference type="Pfam" id="PF00512">
    <property type="entry name" value="HisKA"/>
    <property type="match status" value="1"/>
</dbReference>
<dbReference type="SMART" id="SM00387">
    <property type="entry name" value="HATPase_c"/>
    <property type="match status" value="1"/>
</dbReference>
<comment type="caution">
    <text evidence="10">The sequence shown here is derived from an EMBL/GenBank/DDBJ whole genome shotgun (WGS) entry which is preliminary data.</text>
</comment>
<sequence length="787" mass="85705">MGADASNAPAGGLLSRFEALLTAKTEIAGHAKMLAGPTYEKLLRSEKALRRTIPILIILFLAIAAIARLAALVEERFALEEAALRDLQIATTLMRAESQVAYASDPKMADANALLTSAIPAALIQQGRFAVVSNTSGLITAVMPGYEHLLGDDLMLLLDESQALLMFGQRAGVQHTRFQGEAAFVASATLAGGQGTVTFIQPDVDLLAAWRSAVSLNVTLFAFTSIIMLVILYAYFRQATRAQDADALYLETHQKVDTALSRGQCGLWDWDIARGRMYWSRSMYEMLGLQPTDSVLAFGDVAPLLHPDDGNLLDVARYVAAGKITSLDHNFRMRRSDGAYVWLRARAQVTRTGENEVHLIGIALDVSEQQELARLTDEANKQLNSAIENISETFVLCDNRNRLVLCNSKYRQTFGLTEADVARGTPLDAVIAKARKPINSHTVTSPAFAEGERASEALLADGRWLLLSERHTADGGFVSIGTDVTQLKLHQARLSDSERRLMAVIDDLSIARRDAEKKAVQLTQLNRNYAVEKERAEGASRAKTTFLANMSHELRTPLNAILGFSEIMRQGTFGPIGCEKYGEYTEDIHQSGHYLLRLIDDILDMAKIEAGRLVLSPEEIDITEIVAEATKIIEVQAEQKAIRFEGSAPDQLSFQSDRRATKQILLNLLSNAVKFTDPGGTVRLRVRAVNDAALITISDTGMGIPQAALASLCRPFEQIENELTRSNKGTGLGLAIARSLVELQGGRMRISSCVDVGTVVAIRLPVAPANVAHAAATQIEATETLDA</sequence>
<dbReference type="InterPro" id="IPR003661">
    <property type="entry name" value="HisK_dim/P_dom"/>
</dbReference>
<dbReference type="CDD" id="cd00130">
    <property type="entry name" value="PAS"/>
    <property type="match status" value="1"/>
</dbReference>
<reference evidence="10" key="1">
    <citation type="journal article" date="2015" name="Nature">
        <title>Complex archaea that bridge the gap between prokaryotes and eukaryotes.</title>
        <authorList>
            <person name="Spang A."/>
            <person name="Saw J.H."/>
            <person name="Jorgensen S.L."/>
            <person name="Zaremba-Niedzwiedzka K."/>
            <person name="Martijn J."/>
            <person name="Lind A.E."/>
            <person name="van Eijk R."/>
            <person name="Schleper C."/>
            <person name="Guy L."/>
            <person name="Ettema T.J."/>
        </authorList>
    </citation>
    <scope>NUCLEOTIDE SEQUENCE</scope>
</reference>
<dbReference type="PROSITE" id="PS50113">
    <property type="entry name" value="PAC"/>
    <property type="match status" value="1"/>
</dbReference>
<evidence type="ECO:0000256" key="2">
    <source>
        <dbReference type="ARBA" id="ARBA00012438"/>
    </source>
</evidence>
<dbReference type="SMART" id="SM00086">
    <property type="entry name" value="PAC"/>
    <property type="match status" value="1"/>
</dbReference>
<dbReference type="SMART" id="SM00091">
    <property type="entry name" value="PAS"/>
    <property type="match status" value="2"/>
</dbReference>
<evidence type="ECO:0000256" key="5">
    <source>
        <dbReference type="ARBA" id="ARBA00022777"/>
    </source>
</evidence>
<dbReference type="Pfam" id="PF08447">
    <property type="entry name" value="PAS_3"/>
    <property type="match status" value="1"/>
</dbReference>
<keyword evidence="3" id="KW-0597">Phosphoprotein</keyword>
<dbReference type="CDD" id="cd16922">
    <property type="entry name" value="HATPase_EvgS-ArcB-TorS-like"/>
    <property type="match status" value="1"/>
</dbReference>
<feature type="coiled-coil region" evidence="6">
    <location>
        <begin position="505"/>
        <end position="542"/>
    </location>
</feature>
<dbReference type="InterPro" id="IPR036097">
    <property type="entry name" value="HisK_dim/P_sf"/>
</dbReference>
<evidence type="ECO:0000256" key="6">
    <source>
        <dbReference type="SAM" id="Coils"/>
    </source>
</evidence>
<evidence type="ECO:0000256" key="3">
    <source>
        <dbReference type="ARBA" id="ARBA00022553"/>
    </source>
</evidence>
<dbReference type="InterPro" id="IPR013655">
    <property type="entry name" value="PAS_fold_3"/>
</dbReference>
<feature type="domain" description="PAC" evidence="9">
    <location>
        <begin position="327"/>
        <end position="378"/>
    </location>
</feature>
<evidence type="ECO:0000256" key="1">
    <source>
        <dbReference type="ARBA" id="ARBA00000085"/>
    </source>
</evidence>
<dbReference type="PANTHER" id="PTHR43047:SF72">
    <property type="entry name" value="OSMOSENSING HISTIDINE PROTEIN KINASE SLN1"/>
    <property type="match status" value="1"/>
</dbReference>
<keyword evidence="7" id="KW-1133">Transmembrane helix</keyword>
<feature type="transmembrane region" description="Helical" evidence="7">
    <location>
        <begin position="52"/>
        <end position="71"/>
    </location>
</feature>
<dbReference type="InterPro" id="IPR036890">
    <property type="entry name" value="HATPase_C_sf"/>
</dbReference>
<dbReference type="InterPro" id="IPR001610">
    <property type="entry name" value="PAC"/>
</dbReference>
<dbReference type="InterPro" id="IPR000014">
    <property type="entry name" value="PAS"/>
</dbReference>
<evidence type="ECO:0000259" key="8">
    <source>
        <dbReference type="PROSITE" id="PS50109"/>
    </source>
</evidence>
<organism evidence="10">
    <name type="scientific">marine sediment metagenome</name>
    <dbReference type="NCBI Taxonomy" id="412755"/>
    <lineage>
        <taxon>unclassified sequences</taxon>
        <taxon>metagenomes</taxon>
        <taxon>ecological metagenomes</taxon>
    </lineage>
</organism>
<protein>
    <recommendedName>
        <fullName evidence="2">histidine kinase</fullName>
        <ecNumber evidence="2">2.7.13.3</ecNumber>
    </recommendedName>
</protein>
<gene>
    <name evidence="10" type="ORF">LCGC14_0213040</name>
</gene>
<dbReference type="AlphaFoldDB" id="A0A0F9XJ16"/>
<name>A0A0F9XJ16_9ZZZZ</name>
<dbReference type="EMBL" id="LAZR01000098">
    <property type="protein sequence ID" value="KKN92023.1"/>
    <property type="molecule type" value="Genomic_DNA"/>
</dbReference>
<dbReference type="GO" id="GO:0000155">
    <property type="term" value="F:phosphorelay sensor kinase activity"/>
    <property type="evidence" value="ECO:0007669"/>
    <property type="project" value="InterPro"/>
</dbReference>
<dbReference type="Gene3D" id="3.30.565.10">
    <property type="entry name" value="Histidine kinase-like ATPase, C-terminal domain"/>
    <property type="match status" value="1"/>
</dbReference>
<keyword evidence="5" id="KW-0418">Kinase</keyword>
<dbReference type="InterPro" id="IPR004358">
    <property type="entry name" value="Sig_transdc_His_kin-like_C"/>
</dbReference>
<dbReference type="Gene3D" id="2.10.70.100">
    <property type="match status" value="1"/>
</dbReference>
<evidence type="ECO:0000256" key="7">
    <source>
        <dbReference type="SAM" id="Phobius"/>
    </source>
</evidence>